<evidence type="ECO:0000256" key="13">
    <source>
        <dbReference type="PIRNR" id="PIRNR006250"/>
    </source>
</evidence>
<comment type="caution">
    <text evidence="17">The sequence shown here is derived from an EMBL/GenBank/DDBJ whole genome shotgun (WGS) entry which is preliminary data.</text>
</comment>
<proteinExistence type="inferred from homology"/>
<feature type="binding site" evidence="14">
    <location>
        <position position="99"/>
    </location>
    <ligand>
        <name>substrate</name>
    </ligand>
</feature>
<evidence type="ECO:0000256" key="4">
    <source>
        <dbReference type="ARBA" id="ARBA00011218"/>
    </source>
</evidence>
<dbReference type="RefSeq" id="WP_142005568.1">
    <property type="nucleotide sequence ID" value="NZ_CAJTBP010000001.1"/>
</dbReference>
<evidence type="ECO:0000256" key="1">
    <source>
        <dbReference type="ARBA" id="ARBA00003237"/>
    </source>
</evidence>
<evidence type="ECO:0000256" key="8">
    <source>
        <dbReference type="ARBA" id="ARBA00022676"/>
    </source>
</evidence>
<comment type="subunit">
    <text evidence="4">Hexamer formed by 3 homodimers.</text>
</comment>
<evidence type="ECO:0000256" key="11">
    <source>
        <dbReference type="ARBA" id="ARBA00047445"/>
    </source>
</evidence>
<protein>
    <recommendedName>
        <fullName evidence="6">Nicotinate-nucleotide pyrophosphorylase [carboxylating]</fullName>
        <ecNumber evidence="5">2.4.2.19</ecNumber>
    </recommendedName>
    <alternativeName>
        <fullName evidence="12">Probable nicotinate-nucleotide pyrophosphorylase [carboxylating]</fullName>
    </alternativeName>
    <alternativeName>
        <fullName evidence="10">Quinolinate phosphoribosyltransferase [decarboxylating]</fullName>
    </alternativeName>
</protein>
<dbReference type="InterPro" id="IPR027277">
    <property type="entry name" value="NadC/ModD"/>
</dbReference>
<feature type="binding site" evidence="14">
    <location>
        <begin position="132"/>
        <end position="134"/>
    </location>
    <ligand>
        <name>substrate</name>
    </ligand>
</feature>
<dbReference type="Gene3D" id="3.20.20.70">
    <property type="entry name" value="Aldolase class I"/>
    <property type="match status" value="1"/>
</dbReference>
<dbReference type="InterPro" id="IPR036068">
    <property type="entry name" value="Nicotinate_pribotase-like_C"/>
</dbReference>
<dbReference type="PIRSF" id="PIRSF006250">
    <property type="entry name" value="NadC_ModD"/>
    <property type="match status" value="1"/>
</dbReference>
<evidence type="ECO:0000256" key="6">
    <source>
        <dbReference type="ARBA" id="ARBA00020990"/>
    </source>
</evidence>
<evidence type="ECO:0000256" key="10">
    <source>
        <dbReference type="ARBA" id="ARBA00033102"/>
    </source>
</evidence>
<sequence>MTFDPQLEQVVRTALAEDLGAAGDLTAAAVVPEDAQAQAQIVAREDGVLSGVDAVTTTYALVDPRIEVTWHGQDGRSVTPGSVLATVRGPARGVLTGERVALNLLGRLSGVATATAELVHLVDGTGVGIADTRKTTPGLRALEKRAVLHGGGVNHRFGLHDAIMVKDNHIGFGGGLATVLRRLADQPRHMVTVEVEVDTLQQQLQVLQFDAERIARGLRPVCHAILLDNMTPGQVADGVRRARSHPAPLVVEVSGGVNRKTVRPLAEAGPDLISVGALTHSARCLDVGLDLAGPDLG</sequence>
<feature type="binding site" evidence="14">
    <location>
        <position position="166"/>
    </location>
    <ligand>
        <name>substrate</name>
    </ligand>
</feature>
<feature type="binding site" evidence="14">
    <location>
        <position position="196"/>
    </location>
    <ligand>
        <name>substrate</name>
    </ligand>
</feature>
<dbReference type="InterPro" id="IPR002638">
    <property type="entry name" value="Quinolinate_PRibosylTrfase_C"/>
</dbReference>
<dbReference type="Pfam" id="PF02749">
    <property type="entry name" value="QRPTase_N"/>
    <property type="match status" value="1"/>
</dbReference>
<name>A0A542XCJ0_9MICO</name>
<evidence type="ECO:0000313" key="18">
    <source>
        <dbReference type="Proteomes" id="UP000318336"/>
    </source>
</evidence>
<comment type="catalytic activity">
    <reaction evidence="11">
        <text>nicotinate beta-D-ribonucleotide + CO2 + diphosphate = quinolinate + 5-phospho-alpha-D-ribose 1-diphosphate + 2 H(+)</text>
        <dbReference type="Rhea" id="RHEA:12733"/>
        <dbReference type="ChEBI" id="CHEBI:15378"/>
        <dbReference type="ChEBI" id="CHEBI:16526"/>
        <dbReference type="ChEBI" id="CHEBI:29959"/>
        <dbReference type="ChEBI" id="CHEBI:33019"/>
        <dbReference type="ChEBI" id="CHEBI:57502"/>
        <dbReference type="ChEBI" id="CHEBI:58017"/>
        <dbReference type="EC" id="2.4.2.19"/>
    </reaction>
</comment>
<dbReference type="AlphaFoldDB" id="A0A542XCJ0"/>
<keyword evidence="18" id="KW-1185">Reference proteome</keyword>
<evidence type="ECO:0000256" key="3">
    <source>
        <dbReference type="ARBA" id="ARBA00009400"/>
    </source>
</evidence>
<comment type="function">
    <text evidence="1">Involved in the catabolism of quinolinic acid (QA).</text>
</comment>
<accession>A0A542XCJ0</accession>
<reference evidence="17 18" key="1">
    <citation type="submission" date="2019-06" db="EMBL/GenBank/DDBJ databases">
        <title>Sequencing the genomes of 1000 actinobacteria strains.</title>
        <authorList>
            <person name="Klenk H.-P."/>
        </authorList>
    </citation>
    <scope>NUCLEOTIDE SEQUENCE [LARGE SCALE GENOMIC DNA]</scope>
    <source>
        <strain evidence="17 18">DSM 24617</strain>
    </source>
</reference>
<feature type="binding site" evidence="14">
    <location>
        <begin position="275"/>
        <end position="277"/>
    </location>
    <ligand>
        <name>substrate</name>
    </ligand>
</feature>
<evidence type="ECO:0000259" key="16">
    <source>
        <dbReference type="Pfam" id="PF02749"/>
    </source>
</evidence>
<gene>
    <name evidence="17" type="ORF">FB554_1722</name>
</gene>
<evidence type="ECO:0000256" key="7">
    <source>
        <dbReference type="ARBA" id="ARBA00022642"/>
    </source>
</evidence>
<dbReference type="SUPFAM" id="SSF54675">
    <property type="entry name" value="Nicotinate/Quinolinate PRTase N-terminal domain-like"/>
    <property type="match status" value="1"/>
</dbReference>
<evidence type="ECO:0000259" key="15">
    <source>
        <dbReference type="Pfam" id="PF01729"/>
    </source>
</evidence>
<comment type="pathway">
    <text evidence="2">Cofactor biosynthesis; NAD(+) biosynthesis; nicotinate D-ribonucleotide from quinolinate: step 1/1.</text>
</comment>
<dbReference type="GO" id="GO:0034213">
    <property type="term" value="P:quinolinate catabolic process"/>
    <property type="evidence" value="ECO:0007669"/>
    <property type="project" value="TreeGrafter"/>
</dbReference>
<dbReference type="EMBL" id="VFOK01000001">
    <property type="protein sequence ID" value="TQL33572.1"/>
    <property type="molecule type" value="Genomic_DNA"/>
</dbReference>
<feature type="domain" description="Quinolinate phosphoribosyl transferase C-terminal" evidence="15">
    <location>
        <begin position="111"/>
        <end position="290"/>
    </location>
</feature>
<organism evidence="17 18">
    <name type="scientific">Barrientosiimonas humi</name>
    <dbReference type="NCBI Taxonomy" id="999931"/>
    <lineage>
        <taxon>Bacteria</taxon>
        <taxon>Bacillati</taxon>
        <taxon>Actinomycetota</taxon>
        <taxon>Actinomycetes</taxon>
        <taxon>Micrococcales</taxon>
        <taxon>Dermacoccaceae</taxon>
        <taxon>Barrientosiimonas</taxon>
    </lineage>
</organism>
<keyword evidence="7" id="KW-0662">Pyridine nucleotide biosynthesis</keyword>
<keyword evidence="8 13" id="KW-0328">Glycosyltransferase</keyword>
<feature type="binding site" evidence="14">
    <location>
        <position position="156"/>
    </location>
    <ligand>
        <name>substrate</name>
    </ligand>
</feature>
<dbReference type="NCBIfam" id="TIGR00078">
    <property type="entry name" value="nadC"/>
    <property type="match status" value="1"/>
</dbReference>
<dbReference type="InterPro" id="IPR004393">
    <property type="entry name" value="NadC"/>
</dbReference>
<dbReference type="GO" id="GO:0005737">
    <property type="term" value="C:cytoplasm"/>
    <property type="evidence" value="ECO:0007669"/>
    <property type="project" value="TreeGrafter"/>
</dbReference>
<dbReference type="SUPFAM" id="SSF51690">
    <property type="entry name" value="Nicotinate/Quinolinate PRTase C-terminal domain-like"/>
    <property type="match status" value="1"/>
</dbReference>
<dbReference type="Proteomes" id="UP000318336">
    <property type="component" value="Unassembled WGS sequence"/>
</dbReference>
<dbReference type="UniPathway" id="UPA00253">
    <property type="reaction ID" value="UER00331"/>
</dbReference>
<evidence type="ECO:0000256" key="12">
    <source>
        <dbReference type="ARBA" id="ARBA00069173"/>
    </source>
</evidence>
<dbReference type="Pfam" id="PF01729">
    <property type="entry name" value="QRPTase_C"/>
    <property type="match status" value="1"/>
</dbReference>
<dbReference type="FunFam" id="3.90.1170.20:FF:000001">
    <property type="entry name" value="Nicotinate-nucleotide diphosphorylase (Carboxylating)"/>
    <property type="match status" value="1"/>
</dbReference>
<comment type="similarity">
    <text evidence="3 13">Belongs to the NadC/ModD family.</text>
</comment>
<feature type="binding site" evidence="14">
    <location>
        <position position="228"/>
    </location>
    <ligand>
        <name>substrate</name>
    </ligand>
</feature>
<dbReference type="InterPro" id="IPR037128">
    <property type="entry name" value="Quinolinate_PRibosylTase_N_sf"/>
</dbReference>
<dbReference type="GO" id="GO:0009435">
    <property type="term" value="P:NAD+ biosynthetic process"/>
    <property type="evidence" value="ECO:0007669"/>
    <property type="project" value="UniProtKB-UniPathway"/>
</dbReference>
<dbReference type="Gene3D" id="3.90.1170.20">
    <property type="entry name" value="Quinolinate phosphoribosyl transferase, N-terminal domain"/>
    <property type="match status" value="1"/>
</dbReference>
<dbReference type="InterPro" id="IPR013785">
    <property type="entry name" value="Aldolase_TIM"/>
</dbReference>
<dbReference type="PANTHER" id="PTHR32179:SF3">
    <property type="entry name" value="NICOTINATE-NUCLEOTIDE PYROPHOSPHORYLASE [CARBOXYLATING]"/>
    <property type="match status" value="1"/>
</dbReference>
<dbReference type="FunFam" id="3.20.20.70:FF:000030">
    <property type="entry name" value="Nicotinate-nucleotide pyrophosphorylase, carboxylating"/>
    <property type="match status" value="1"/>
</dbReference>
<evidence type="ECO:0000313" key="17">
    <source>
        <dbReference type="EMBL" id="TQL33572.1"/>
    </source>
</evidence>
<evidence type="ECO:0000256" key="2">
    <source>
        <dbReference type="ARBA" id="ARBA00004893"/>
    </source>
</evidence>
<keyword evidence="9 13" id="KW-0808">Transferase</keyword>
<evidence type="ECO:0000256" key="14">
    <source>
        <dbReference type="PIRSR" id="PIRSR006250-1"/>
    </source>
</evidence>
<dbReference type="InterPro" id="IPR022412">
    <property type="entry name" value="Quinolinate_PRibosylTrfase_N"/>
</dbReference>
<dbReference type="GO" id="GO:0004514">
    <property type="term" value="F:nicotinate-nucleotide diphosphorylase (carboxylating) activity"/>
    <property type="evidence" value="ECO:0007669"/>
    <property type="project" value="UniProtKB-EC"/>
</dbReference>
<feature type="domain" description="Quinolinate phosphoribosyl transferase N-terminal" evidence="16">
    <location>
        <begin position="24"/>
        <end position="109"/>
    </location>
</feature>
<evidence type="ECO:0000256" key="5">
    <source>
        <dbReference type="ARBA" id="ARBA00011944"/>
    </source>
</evidence>
<dbReference type="CDD" id="cd01572">
    <property type="entry name" value="QPRTase"/>
    <property type="match status" value="1"/>
</dbReference>
<dbReference type="PANTHER" id="PTHR32179">
    <property type="entry name" value="NICOTINATE-NUCLEOTIDE PYROPHOSPHORYLASE [CARBOXYLATING]"/>
    <property type="match status" value="1"/>
</dbReference>
<dbReference type="OrthoDB" id="9782546at2"/>
<evidence type="ECO:0000256" key="9">
    <source>
        <dbReference type="ARBA" id="ARBA00022679"/>
    </source>
</evidence>
<dbReference type="EC" id="2.4.2.19" evidence="5"/>
<feature type="binding site" evidence="14">
    <location>
        <begin position="254"/>
        <end position="256"/>
    </location>
    <ligand>
        <name>substrate</name>
    </ligand>
</feature>